<dbReference type="InterPro" id="IPR002346">
    <property type="entry name" value="Mopterin_DH_FAD-bd"/>
</dbReference>
<evidence type="ECO:0000256" key="2">
    <source>
        <dbReference type="ARBA" id="ARBA00022723"/>
    </source>
</evidence>
<dbReference type="RefSeq" id="WP_277835550.1">
    <property type="nucleotide sequence ID" value="NZ_JARQZE010000028.1"/>
</dbReference>
<dbReference type="SUPFAM" id="SSF54292">
    <property type="entry name" value="2Fe-2S ferredoxin-like"/>
    <property type="match status" value="1"/>
</dbReference>
<evidence type="ECO:0000256" key="3">
    <source>
        <dbReference type="ARBA" id="ARBA00022827"/>
    </source>
</evidence>
<dbReference type="Gene3D" id="1.10.150.120">
    <property type="entry name" value="[2Fe-2S]-binding domain"/>
    <property type="match status" value="1"/>
</dbReference>
<dbReference type="Gene3D" id="3.10.20.30">
    <property type="match status" value="1"/>
</dbReference>
<dbReference type="PIRSF" id="PIRSF036557">
    <property type="entry name" value="XdhA_RC"/>
    <property type="match status" value="1"/>
</dbReference>
<dbReference type="InterPro" id="IPR036010">
    <property type="entry name" value="2Fe-2S_ferredoxin-like_sf"/>
</dbReference>
<keyword evidence="1" id="KW-0285">Flavoprotein</keyword>
<dbReference type="InterPro" id="IPR014307">
    <property type="entry name" value="Xanthine_DH_ssu"/>
</dbReference>
<dbReference type="SMART" id="SM01092">
    <property type="entry name" value="CO_deh_flav_C"/>
    <property type="match status" value="1"/>
</dbReference>
<dbReference type="InterPro" id="IPR036683">
    <property type="entry name" value="CO_DH_flav_C_dom_sf"/>
</dbReference>
<evidence type="ECO:0000256" key="5">
    <source>
        <dbReference type="ARBA" id="ARBA00023004"/>
    </source>
</evidence>
<evidence type="ECO:0000256" key="1">
    <source>
        <dbReference type="ARBA" id="ARBA00022630"/>
    </source>
</evidence>
<evidence type="ECO:0000256" key="4">
    <source>
        <dbReference type="ARBA" id="ARBA00023002"/>
    </source>
</evidence>
<gene>
    <name evidence="8" type="primary">xdhA</name>
    <name evidence="8" type="ORF">ACFQ4M_06640</name>
</gene>
<dbReference type="GO" id="GO:0004854">
    <property type="term" value="F:xanthine dehydrogenase activity"/>
    <property type="evidence" value="ECO:0007669"/>
    <property type="project" value="UniProtKB-EC"/>
</dbReference>
<dbReference type="Pfam" id="PF01799">
    <property type="entry name" value="Fer2_2"/>
    <property type="match status" value="1"/>
</dbReference>
<keyword evidence="9" id="KW-1185">Reference proteome</keyword>
<dbReference type="Gene3D" id="3.30.43.10">
    <property type="entry name" value="Uridine Diphospho-n-acetylenolpyruvylglucosamine Reductase, domain 2"/>
    <property type="match status" value="1"/>
</dbReference>
<reference evidence="9" key="1">
    <citation type="journal article" date="2019" name="Int. J. Syst. Evol. Microbiol.">
        <title>The Global Catalogue of Microorganisms (GCM) 10K type strain sequencing project: providing services to taxonomists for standard genome sequencing and annotation.</title>
        <authorList>
            <consortium name="The Broad Institute Genomics Platform"/>
            <consortium name="The Broad Institute Genome Sequencing Center for Infectious Disease"/>
            <person name="Wu L."/>
            <person name="Ma J."/>
        </authorList>
    </citation>
    <scope>NUCLEOTIDE SEQUENCE [LARGE SCALE GENOMIC DNA]</scope>
    <source>
        <strain evidence="9">CCUG 48884</strain>
    </source>
</reference>
<comment type="caution">
    <text evidence="8">The sequence shown here is derived from an EMBL/GenBank/DDBJ whole genome shotgun (WGS) entry which is preliminary data.</text>
</comment>
<evidence type="ECO:0000313" key="9">
    <source>
        <dbReference type="Proteomes" id="UP001597158"/>
    </source>
</evidence>
<dbReference type="Pfam" id="PF00941">
    <property type="entry name" value="FAD_binding_5"/>
    <property type="match status" value="1"/>
</dbReference>
<dbReference type="PROSITE" id="PS51387">
    <property type="entry name" value="FAD_PCMH"/>
    <property type="match status" value="1"/>
</dbReference>
<keyword evidence="5" id="KW-0408">Iron</keyword>
<accession>A0ABW3WE90</accession>
<keyword evidence="3" id="KW-0274">FAD</keyword>
<feature type="domain" description="FAD-binding PCMH-type" evidence="7">
    <location>
        <begin position="196"/>
        <end position="369"/>
    </location>
</feature>
<evidence type="ECO:0000259" key="6">
    <source>
        <dbReference type="PROSITE" id="PS51085"/>
    </source>
</evidence>
<protein>
    <submittedName>
        <fullName evidence="8">Xanthine dehydrogenase small subunit</fullName>
        <ecNumber evidence="8">1.17.1.4</ecNumber>
    </submittedName>
</protein>
<dbReference type="Gene3D" id="3.30.465.10">
    <property type="match status" value="1"/>
</dbReference>
<dbReference type="InterPro" id="IPR016208">
    <property type="entry name" value="Ald_Oxase/xanthine_DH-like"/>
</dbReference>
<dbReference type="EMBL" id="JBHTMC010000012">
    <property type="protein sequence ID" value="MFD1263257.1"/>
    <property type="molecule type" value="Genomic_DNA"/>
</dbReference>
<sequence length="499" mass="54414">MNTDAIRLLLNGEPVDVTGIAPTTSLLAWLRIHRGLTGTKEGCAEGDCGACTVVVGELAGDTDSLRLFSVNACIQFMPALDGKAVFTVEYLRRQAEDRLHPVQQAMVDCHGSQCGFCTPGFVMSLWDLYNACVPDGTRPDAARISSQLTGNLCRCTGYRPILEAGQRMFEHPAQALDREAVRAALLRLRRSEALDYAHDGAHFFAPRTLEALIELRSRHPQATVLAGCTDIGLWVNKQFRDVGDLLYIGQVEALQQVVEARGRLRIGAAVSLSDAFAALCLPYPELGELWERFASPPVRNAGTLGGNVANGSPIGDSMPALIALGAEVVVHGPGGRRSLPLEAFYLDYMRKDLAADEIVEAVEVPVHESALRFRSWKLSKRFDSDISAVCGAFALRLEDGVVRGPRIAFGGMAATPRRALRTEAAIDGRRWDEDTLTAALRALAEDYAPLSDLRASADYRRRTAAALLRRFYLETRAQDPLDAQQTRVFAAFDSFAAQP</sequence>
<evidence type="ECO:0000313" key="8">
    <source>
        <dbReference type="EMBL" id="MFD1263257.1"/>
    </source>
</evidence>
<dbReference type="Pfam" id="PF00111">
    <property type="entry name" value="Fer2"/>
    <property type="match status" value="1"/>
</dbReference>
<keyword evidence="2" id="KW-0479">Metal-binding</keyword>
<dbReference type="InterPro" id="IPR036884">
    <property type="entry name" value="2Fe-2S-bd_dom_sf"/>
</dbReference>
<dbReference type="InterPro" id="IPR005107">
    <property type="entry name" value="CO_DH_flav_C"/>
</dbReference>
<dbReference type="PANTHER" id="PTHR45444:SF3">
    <property type="entry name" value="XANTHINE DEHYDROGENASE"/>
    <property type="match status" value="1"/>
</dbReference>
<dbReference type="Pfam" id="PF03450">
    <property type="entry name" value="CO_deh_flav_C"/>
    <property type="match status" value="1"/>
</dbReference>
<dbReference type="InterPro" id="IPR006058">
    <property type="entry name" value="2Fe2S_fd_BS"/>
</dbReference>
<dbReference type="SUPFAM" id="SSF56176">
    <property type="entry name" value="FAD-binding/transporter-associated domain-like"/>
    <property type="match status" value="1"/>
</dbReference>
<dbReference type="InterPro" id="IPR016166">
    <property type="entry name" value="FAD-bd_PCMH"/>
</dbReference>
<name>A0ABW3WE90_9RHOO</name>
<dbReference type="PROSITE" id="PS51085">
    <property type="entry name" value="2FE2S_FER_2"/>
    <property type="match status" value="1"/>
</dbReference>
<dbReference type="InterPro" id="IPR016169">
    <property type="entry name" value="FAD-bd_PCMH_sub2"/>
</dbReference>
<proteinExistence type="predicted"/>
<dbReference type="InterPro" id="IPR012175">
    <property type="entry name" value="Xanth_DH_ssu_bac"/>
</dbReference>
<dbReference type="InterPro" id="IPR036318">
    <property type="entry name" value="FAD-bd_PCMH-like_sf"/>
</dbReference>
<dbReference type="EC" id="1.17.1.4" evidence="8"/>
<keyword evidence="4 8" id="KW-0560">Oxidoreductase</keyword>
<dbReference type="SUPFAM" id="SSF55447">
    <property type="entry name" value="CO dehydrogenase flavoprotein C-terminal domain-like"/>
    <property type="match status" value="1"/>
</dbReference>
<dbReference type="InterPro" id="IPR001041">
    <property type="entry name" value="2Fe-2S_ferredoxin-type"/>
</dbReference>
<dbReference type="InterPro" id="IPR016167">
    <property type="entry name" value="FAD-bd_PCMH_sub1"/>
</dbReference>
<dbReference type="PROSITE" id="PS00197">
    <property type="entry name" value="2FE2S_FER_1"/>
    <property type="match status" value="1"/>
</dbReference>
<dbReference type="Gene3D" id="3.30.390.50">
    <property type="entry name" value="CO dehydrogenase flavoprotein, C-terminal domain"/>
    <property type="match status" value="1"/>
</dbReference>
<feature type="domain" description="2Fe-2S ferredoxin-type" evidence="6">
    <location>
        <begin position="4"/>
        <end position="91"/>
    </location>
</feature>
<dbReference type="InterPro" id="IPR012675">
    <property type="entry name" value="Beta-grasp_dom_sf"/>
</dbReference>
<dbReference type="SUPFAM" id="SSF47741">
    <property type="entry name" value="CO dehydrogenase ISP C-domain like"/>
    <property type="match status" value="1"/>
</dbReference>
<dbReference type="Proteomes" id="UP001597158">
    <property type="component" value="Unassembled WGS sequence"/>
</dbReference>
<organism evidence="8 9">
    <name type="scientific">Thauera mechernichensis</name>
    <dbReference type="NCBI Taxonomy" id="82788"/>
    <lineage>
        <taxon>Bacteria</taxon>
        <taxon>Pseudomonadati</taxon>
        <taxon>Pseudomonadota</taxon>
        <taxon>Betaproteobacteria</taxon>
        <taxon>Rhodocyclales</taxon>
        <taxon>Zoogloeaceae</taxon>
        <taxon>Thauera</taxon>
    </lineage>
</organism>
<dbReference type="NCBIfam" id="TIGR02963">
    <property type="entry name" value="xanthine_xdhA"/>
    <property type="match status" value="1"/>
</dbReference>
<dbReference type="InterPro" id="IPR002888">
    <property type="entry name" value="2Fe-2S-bd"/>
</dbReference>
<dbReference type="PANTHER" id="PTHR45444">
    <property type="entry name" value="XANTHINE DEHYDROGENASE"/>
    <property type="match status" value="1"/>
</dbReference>
<evidence type="ECO:0000259" key="7">
    <source>
        <dbReference type="PROSITE" id="PS51387"/>
    </source>
</evidence>